<dbReference type="Pfam" id="PF11852">
    <property type="entry name" value="Pullul_strch_C"/>
    <property type="match status" value="1"/>
</dbReference>
<dbReference type="InterPro" id="IPR006047">
    <property type="entry name" value="GH13_cat_dom"/>
</dbReference>
<dbReference type="NCBIfam" id="TIGR02103">
    <property type="entry name" value="pullul_strch"/>
    <property type="match status" value="1"/>
</dbReference>
<sequence length="2068" mass="217961">MTSTPRRRRDPRTPSPASPDQPSRRPRGARATASVTAVALATSGLAGLTLAALATPAAGADARTLALVGDLQSELGCAADWDPACAETELDPTDAAGVWSAEFDLPAGAYEYKVAYDDAWDEAYGRDGGQDNAPLVLGGDATVRVTFDEATHRIALTPLGLAGGYDEAQDADLVVPPVRQPGSDERFYFVMTDRFANGDPSNDTAGLGDDPLVSGFDPTNKGFYQGGDIAGLRENLDYVEGLGTTAIWLTPSFKNQPVQGTGADASAGYHGYWITDFTQIDPHLGTNAELEALIDEAHDRGIKVYFDIITNHTADVIDYEEQQYSYVDQATSPYRDAEGTVFDPADFAGTGDFPALDPATSFPYTPVVPAGKEDLKVPAWLNDPTLYHNRGNSTWTGESVTYGDFDGLDDLMTEHPTVVDGFVDVYQDWIDLGIDGFRIDTVKHVNFEFWETWTTEVLDYAHAQGKDDFFMFGEVYDADAAKLSPYVRRTDMSSTLDFTFQSAATSFASGNSAKGLASLFASDDMYTTPATNAQALPTFLGNHDMGRVGYMLASTDDPLARDELAHDLMYLTRGQPVVYYGDEQGFAGTGGDKDARQTLFATQVAEYADQPLVTGEQAGSVDRFGTDAPLYTHIAGLAALREAHPALADGAQVERYVENGAGVYAFSRVDRSEKVEHLVALNNATAERSATFTTLTPGATYEVLYGAVSGGGAQPVTADADGVVTVTVPALGTVVLRADREVGADSSGEIAVSVPAAGAAVAGVAPVAATVDADAWSETSFAWREVGSAEWHPLGTAEDTAPRVFHDVAGLADGTLVEYRAVTTDADGDRAAASTFASVGVDVSGDVSEEPEPEIDLVTVPGSHNAAMGCAGDWAPGCEAAKLTRRADGVYEGTFDVPAGTYEYKVAINGSWTVNYGVGGVPDGPNATYTTAGGPVTFYWDPVSKDFSSTAQGPIVTLPGSFQDQVGCPGTWAPDCLATWLKDPDGDGVYTWSTDRLAAGAYEGKVAHGLSWAENYGVGGARDGANYPFSVGDGENVTFSYDLASHVLTIDVANPPLPGTGQQAAHWVREGLVAWPDDLGTGDEWTLWAAPEGGLVVTPGGADGDVQVPEGTASYTLQADPAGLPDDVVADFPALAGHTALRVLGEDGEPVGRAAVEAALTGQRLVTRADGGALTAATGVQVPGVVDDLFAQDAAERELGVSWHANGKWASFALWAPTAKAVTVLAWPAGASLDDDPRRFEATRQSDGTWTLDGKAADKKLGGAAVGWKGARYLYEVQVYVPSTGTVETNVVTDPYSVGLTLDSTHSVAVDLDDPAFRPSVWEGTPAPVVERAVDQTIYELHVRDFSIADETVPAERRGTYLAFAEEDSAGMTHLRELADAGLTTVHLLPTFDIASIPEDRAAQATTGDLTGFAPDSPEQQAAVAAVQAQDGFNWGYDPWHFSVPEGSYAVDADGGARVAEFRTMVGSLHGAGLQVVLDQVFNHTAASGQDAKSVLDRVVPGYYHRQNPTTGAVETSTCCQNVATEHAMAGKLMVDSVVTWAKDYKVDGFRFDLMGHHSKQNMLDVRAALDELTLAEDGVDGESVYLYGEGWDFGEVAGNALFEQATQGQLGGTGIGTFSDRLRDAVHGGSPVDGASTFTQGFGTGLATDPNGQPARAGEPGTVNDGSADEYADLGHQTDLVRLGLAGNLRDYTLVTSAGEERRGDEIDYRGSPAGYADSPEEVVTYVDAHDNETLFDLLALKLPADTPMDERVRMNTVSLATAALSQTPSFWHAGTDLLRSKSLDRNSYDSGDWFNAIDWTGQDNGFGRGLPMAADNEDKWPLMAPLLADPALKPSPDDIATASAQAQDLLRLRHSTALFRLGDAELIREKVTFPGAGPDQVPGVVAMSVDDTVGADVDPALDGLLAVFNASSDEVEVPLSALAGREYVLSPVQQEGSDDVVRGTTWDAASGTVTVPGRSVAVLVEPQAGTDLPVSVDVQARCLAGTAYVAVRATNDGAVPVDVRLATPFGEKAVVDVAPGKNAYQSFATRRTAVAAGEATVIATAVVDGEEVTSTFVVEHAGTTCS</sequence>
<dbReference type="GO" id="GO:0005975">
    <property type="term" value="P:carbohydrate metabolic process"/>
    <property type="evidence" value="ECO:0007669"/>
    <property type="project" value="InterPro"/>
</dbReference>
<reference evidence="4 5" key="1">
    <citation type="submission" date="2019-11" db="EMBL/GenBank/DDBJ databases">
        <title>Cellulosimicrobium composti sp. nov. isolated from a compost.</title>
        <authorList>
            <person name="Yang Y."/>
        </authorList>
    </citation>
    <scope>NUCLEOTIDE SEQUENCE [LARGE SCALE GENOMIC DNA]</scope>
    <source>
        <strain evidence="4 5">BIT-GX5</strain>
    </source>
</reference>
<evidence type="ECO:0000256" key="1">
    <source>
        <dbReference type="ARBA" id="ARBA00008061"/>
    </source>
</evidence>
<dbReference type="CDD" id="cd02860">
    <property type="entry name" value="E_set_Pullulanase"/>
    <property type="match status" value="1"/>
</dbReference>
<accession>A0A6N7ZIU1</accession>
<dbReference type="Gene3D" id="3.20.20.80">
    <property type="entry name" value="Glycosidases"/>
    <property type="match status" value="2"/>
</dbReference>
<dbReference type="InterPro" id="IPR013780">
    <property type="entry name" value="Glyco_hydro_b"/>
</dbReference>
<dbReference type="InterPro" id="IPR017853">
    <property type="entry name" value="GH"/>
</dbReference>
<dbReference type="InterPro" id="IPR011839">
    <property type="entry name" value="Pullul_strch"/>
</dbReference>
<dbReference type="Proteomes" id="UP000440668">
    <property type="component" value="Unassembled WGS sequence"/>
</dbReference>
<comment type="similarity">
    <text evidence="1">Belongs to the glycosyl hydrolase 13 family.</text>
</comment>
<protein>
    <submittedName>
        <fullName evidence="4">Pullulanase-type alpha-1,6-glucosidase</fullName>
    </submittedName>
</protein>
<dbReference type="GO" id="GO:0051060">
    <property type="term" value="F:pullulanase activity"/>
    <property type="evidence" value="ECO:0007669"/>
    <property type="project" value="InterPro"/>
</dbReference>
<comment type="caution">
    <text evidence="4">The sequence shown here is derived from an EMBL/GenBank/DDBJ whole genome shotgun (WGS) entry which is preliminary data.</text>
</comment>
<feature type="compositionally biased region" description="Basic residues" evidence="2">
    <location>
        <begin position="1"/>
        <end position="10"/>
    </location>
</feature>
<dbReference type="InterPro" id="IPR014756">
    <property type="entry name" value="Ig_E-set"/>
</dbReference>
<evidence type="ECO:0000313" key="4">
    <source>
        <dbReference type="EMBL" id="MTG89332.1"/>
    </source>
</evidence>
<dbReference type="Pfam" id="PF22058">
    <property type="entry name" value="X25_BaPul_like"/>
    <property type="match status" value="3"/>
</dbReference>
<proteinExistence type="inferred from homology"/>
<dbReference type="InterPro" id="IPR040671">
    <property type="entry name" value="Pullulanase_N2"/>
</dbReference>
<dbReference type="InterPro" id="IPR054409">
    <property type="entry name" value="X25_BaPul-like"/>
</dbReference>
<dbReference type="SUPFAM" id="SSF51445">
    <property type="entry name" value="(Trans)glycosidases"/>
    <property type="match status" value="2"/>
</dbReference>
<dbReference type="Gene3D" id="2.60.40.10">
    <property type="entry name" value="Immunoglobulins"/>
    <property type="match status" value="4"/>
</dbReference>
<dbReference type="SMART" id="SM00642">
    <property type="entry name" value="Aamy"/>
    <property type="match status" value="1"/>
</dbReference>
<evidence type="ECO:0000313" key="5">
    <source>
        <dbReference type="Proteomes" id="UP000440668"/>
    </source>
</evidence>
<dbReference type="CDD" id="cd11339">
    <property type="entry name" value="AmyAc_bac_CMD_like_2"/>
    <property type="match status" value="1"/>
</dbReference>
<evidence type="ECO:0000256" key="2">
    <source>
        <dbReference type="SAM" id="MobiDB-lite"/>
    </source>
</evidence>
<name>A0A6N7ZIU1_9MICO</name>
<dbReference type="SUPFAM" id="SSF81296">
    <property type="entry name" value="E set domains"/>
    <property type="match status" value="3"/>
</dbReference>
<dbReference type="Gene3D" id="2.60.40.1180">
    <property type="entry name" value="Golgi alpha-mannosidase II"/>
    <property type="match status" value="2"/>
</dbReference>
<dbReference type="Pfam" id="PF02922">
    <property type="entry name" value="CBM_48"/>
    <property type="match status" value="1"/>
</dbReference>
<evidence type="ECO:0000259" key="3">
    <source>
        <dbReference type="SMART" id="SM00642"/>
    </source>
</evidence>
<dbReference type="RefSeq" id="WP_155099160.1">
    <property type="nucleotide sequence ID" value="NZ_WMKA01000020.1"/>
</dbReference>
<dbReference type="InterPro" id="IPR024561">
    <property type="entry name" value="Pullul_strch_C"/>
</dbReference>
<dbReference type="Pfam" id="PF00128">
    <property type="entry name" value="Alpha-amylase"/>
    <property type="match status" value="1"/>
</dbReference>
<dbReference type="Pfam" id="PF17967">
    <property type="entry name" value="Pullulanase_N2"/>
    <property type="match status" value="1"/>
</dbReference>
<dbReference type="EMBL" id="WMKA01000020">
    <property type="protein sequence ID" value="MTG89332.1"/>
    <property type="molecule type" value="Genomic_DNA"/>
</dbReference>
<dbReference type="PANTHER" id="PTHR43002">
    <property type="entry name" value="GLYCOGEN DEBRANCHING ENZYME"/>
    <property type="match status" value="1"/>
</dbReference>
<gene>
    <name evidence="4" type="primary">pulA</name>
    <name evidence="4" type="ORF">GJV82_10295</name>
</gene>
<dbReference type="SUPFAM" id="SSF51011">
    <property type="entry name" value="Glycosyl hydrolase domain"/>
    <property type="match status" value="2"/>
</dbReference>
<dbReference type="CDD" id="cd12962">
    <property type="entry name" value="X25_BaPul_like"/>
    <property type="match status" value="3"/>
</dbReference>
<dbReference type="Gene3D" id="2.60.40.1130">
    <property type="entry name" value="Rab geranylgeranyltransferase alpha-subunit, insert domain"/>
    <property type="match status" value="1"/>
</dbReference>
<feature type="region of interest" description="Disordered" evidence="2">
    <location>
        <begin position="1"/>
        <end position="32"/>
    </location>
</feature>
<feature type="domain" description="Glycosyl hydrolase family 13 catalytic" evidence="3">
    <location>
        <begin position="189"/>
        <end position="641"/>
    </location>
</feature>
<dbReference type="CDD" id="cd11341">
    <property type="entry name" value="AmyAc_Pullulanase_LD-like"/>
    <property type="match status" value="1"/>
</dbReference>
<dbReference type="InterPro" id="IPR004193">
    <property type="entry name" value="Glyco_hydro_13_N"/>
</dbReference>
<organism evidence="4 5">
    <name type="scientific">Cellulosimicrobium composti</name>
    <dbReference type="NCBI Taxonomy" id="2672572"/>
    <lineage>
        <taxon>Bacteria</taxon>
        <taxon>Bacillati</taxon>
        <taxon>Actinomycetota</taxon>
        <taxon>Actinomycetes</taxon>
        <taxon>Micrococcales</taxon>
        <taxon>Promicromonosporaceae</taxon>
        <taxon>Cellulosimicrobium</taxon>
    </lineage>
</organism>
<dbReference type="InterPro" id="IPR013783">
    <property type="entry name" value="Ig-like_fold"/>
</dbReference>